<protein>
    <submittedName>
        <fullName evidence="1">Uncharacterized protein</fullName>
    </submittedName>
</protein>
<evidence type="ECO:0000313" key="2">
    <source>
        <dbReference type="Proteomes" id="UP001500013"/>
    </source>
</evidence>
<dbReference type="EMBL" id="BAAAPU010000003">
    <property type="protein sequence ID" value="GAA1969268.1"/>
    <property type="molecule type" value="Genomic_DNA"/>
</dbReference>
<reference evidence="1 2" key="1">
    <citation type="journal article" date="2019" name="Int. J. Syst. Evol. Microbiol.">
        <title>The Global Catalogue of Microorganisms (GCM) 10K type strain sequencing project: providing services to taxonomists for standard genome sequencing and annotation.</title>
        <authorList>
            <consortium name="The Broad Institute Genomics Platform"/>
            <consortium name="The Broad Institute Genome Sequencing Center for Infectious Disease"/>
            <person name="Wu L."/>
            <person name="Ma J."/>
        </authorList>
    </citation>
    <scope>NUCLEOTIDE SEQUENCE [LARGE SCALE GENOMIC DNA]</scope>
    <source>
        <strain evidence="1 2">JCM 15628</strain>
    </source>
</reference>
<name>A0ABN2RHM7_9MICO</name>
<dbReference type="Proteomes" id="UP001500013">
    <property type="component" value="Unassembled WGS sequence"/>
</dbReference>
<evidence type="ECO:0000313" key="1">
    <source>
        <dbReference type="EMBL" id="GAA1969268.1"/>
    </source>
</evidence>
<keyword evidence="2" id="KW-1185">Reference proteome</keyword>
<sequence length="70" mass="8199">MMRVYIYDGTDPRHVLVRGPVGDSLRAAHVPALWSNRSRGWWLRRERVADVLAQLDRQGYDVRPRRGDAR</sequence>
<gene>
    <name evidence="1" type="ORF">GCM10009817_06530</name>
</gene>
<comment type="caution">
    <text evidence="1">The sequence shown here is derived from an EMBL/GenBank/DDBJ whole genome shotgun (WGS) entry which is preliminary data.</text>
</comment>
<proteinExistence type="predicted"/>
<accession>A0ABN2RHM7</accession>
<organism evidence="1 2">
    <name type="scientific">Terrabacter lapilli</name>
    <dbReference type="NCBI Taxonomy" id="436231"/>
    <lineage>
        <taxon>Bacteria</taxon>
        <taxon>Bacillati</taxon>
        <taxon>Actinomycetota</taxon>
        <taxon>Actinomycetes</taxon>
        <taxon>Micrococcales</taxon>
        <taxon>Intrasporangiaceae</taxon>
        <taxon>Terrabacter</taxon>
    </lineage>
</organism>